<feature type="transmembrane region" description="Helical" evidence="8">
    <location>
        <begin position="233"/>
        <end position="260"/>
    </location>
</feature>
<protein>
    <submittedName>
        <fullName evidence="10">Multidrug ABC transporter permease</fullName>
    </submittedName>
</protein>
<dbReference type="InterPro" id="IPR047817">
    <property type="entry name" value="ABC2_TM_bact-type"/>
</dbReference>
<dbReference type="InterPro" id="IPR051449">
    <property type="entry name" value="ABC-2_transporter_component"/>
</dbReference>
<dbReference type="Gene3D" id="3.40.1710.10">
    <property type="entry name" value="abc type-2 transporter like domain"/>
    <property type="match status" value="1"/>
</dbReference>
<organism evidence="10 11">
    <name type="scientific">Brevibacillus choshinensis</name>
    <dbReference type="NCBI Taxonomy" id="54911"/>
    <lineage>
        <taxon>Bacteria</taxon>
        <taxon>Bacillati</taxon>
        <taxon>Bacillota</taxon>
        <taxon>Bacilli</taxon>
        <taxon>Bacillales</taxon>
        <taxon>Paenibacillaceae</taxon>
        <taxon>Brevibacillus</taxon>
    </lineage>
</organism>
<feature type="transmembrane region" description="Helical" evidence="8">
    <location>
        <begin position="28"/>
        <end position="47"/>
    </location>
</feature>
<gene>
    <name evidence="10" type="ORF">AN963_04305</name>
</gene>
<dbReference type="PROSITE" id="PS51012">
    <property type="entry name" value="ABC_TM2"/>
    <property type="match status" value="1"/>
</dbReference>
<evidence type="ECO:0000256" key="6">
    <source>
        <dbReference type="ARBA" id="ARBA00022989"/>
    </source>
</evidence>
<evidence type="ECO:0000256" key="2">
    <source>
        <dbReference type="ARBA" id="ARBA00007783"/>
    </source>
</evidence>
<comment type="subcellular location">
    <subcellularLocation>
        <location evidence="1">Cell membrane</location>
        <topology evidence="1">Multi-pass membrane protein</topology>
    </subcellularLocation>
</comment>
<keyword evidence="3" id="KW-0813">Transport</keyword>
<evidence type="ECO:0000256" key="3">
    <source>
        <dbReference type="ARBA" id="ARBA00022448"/>
    </source>
</evidence>
<feature type="transmembrane region" description="Helical" evidence="8">
    <location>
        <begin position="188"/>
        <end position="213"/>
    </location>
</feature>
<proteinExistence type="inferred from homology"/>
<accession>A0ABR5NBS8</accession>
<evidence type="ECO:0000256" key="4">
    <source>
        <dbReference type="ARBA" id="ARBA00022475"/>
    </source>
</evidence>
<dbReference type="InterPro" id="IPR013525">
    <property type="entry name" value="ABC2_TM"/>
</dbReference>
<comment type="caution">
    <text evidence="10">The sequence shown here is derived from an EMBL/GenBank/DDBJ whole genome shotgun (WGS) entry which is preliminary data.</text>
</comment>
<keyword evidence="6 8" id="KW-1133">Transmembrane helix</keyword>
<feature type="transmembrane region" description="Helical" evidence="8">
    <location>
        <begin position="272"/>
        <end position="295"/>
    </location>
</feature>
<name>A0ABR5NBS8_BRECH</name>
<dbReference type="EMBL" id="LJJB01000007">
    <property type="protein sequence ID" value="KQL49009.1"/>
    <property type="molecule type" value="Genomic_DNA"/>
</dbReference>
<keyword evidence="7 8" id="KW-0472">Membrane</keyword>
<evidence type="ECO:0000256" key="1">
    <source>
        <dbReference type="ARBA" id="ARBA00004651"/>
    </source>
</evidence>
<comment type="similarity">
    <text evidence="2">Belongs to the ABC-2 integral membrane protein family.</text>
</comment>
<dbReference type="Pfam" id="PF12698">
    <property type="entry name" value="ABC2_membrane_3"/>
    <property type="match status" value="1"/>
</dbReference>
<evidence type="ECO:0000259" key="9">
    <source>
        <dbReference type="PROSITE" id="PS51012"/>
    </source>
</evidence>
<keyword evidence="4" id="KW-1003">Cell membrane</keyword>
<feature type="domain" description="ABC transmembrane type-2" evidence="9">
    <location>
        <begin position="132"/>
        <end position="384"/>
    </location>
</feature>
<evidence type="ECO:0000256" key="7">
    <source>
        <dbReference type="ARBA" id="ARBA00023136"/>
    </source>
</evidence>
<evidence type="ECO:0000313" key="11">
    <source>
        <dbReference type="Proteomes" id="UP000051063"/>
    </source>
</evidence>
<sequence>MSKGLVTVSNFSRLFWTEWQNLFTNKTIRNIVFIVPLMYLTLFGFLYSEKKVMHIPTVMVDADQTELSRELYRAFEVDQTFRIGSIVGTEEEAMNLIDQGKANVALIIPSNLEKNVKAGREAEVLTVIDGSNMMISNTAVRAASTVVKTVSAGATLKKLEAHGGWGEEGKNLYTGIDYRYRVLYNPTFSYMSFMVFGLAGTVLQQVLFLGIAISVTQQKEAGTWRDTMANNSFWAITASKILPYFLAGTLNMFIGFTLLLKVFGIPYYGSTMNLMLIASAFNLAVLSIGYAISFFSKDQLQATQTAMLIAVPSFMLSGFTWPFMSMPTVVAAIGKSLPLTYFLHGVREILTKGHGLSAVTSDLLILCFMTVLGLFAAYVIYLLQTRKKVERVSESATA</sequence>
<reference evidence="10 11" key="1">
    <citation type="submission" date="2015-09" db="EMBL/GenBank/DDBJ databases">
        <title>Genome sequencing project for genomic taxonomy and phylogenomics of Bacillus-like bacteria.</title>
        <authorList>
            <person name="Liu B."/>
            <person name="Wang J."/>
            <person name="Zhu Y."/>
            <person name="Liu G."/>
            <person name="Chen Q."/>
            <person name="Chen Z."/>
            <person name="Lan J."/>
            <person name="Che J."/>
            <person name="Ge C."/>
            <person name="Shi H."/>
            <person name="Pan Z."/>
            <person name="Liu X."/>
        </authorList>
    </citation>
    <scope>NUCLEOTIDE SEQUENCE [LARGE SCALE GENOMIC DNA]</scope>
    <source>
        <strain evidence="10 11">DSM 8552</strain>
    </source>
</reference>
<keyword evidence="11" id="KW-1185">Reference proteome</keyword>
<dbReference type="Proteomes" id="UP000051063">
    <property type="component" value="Unassembled WGS sequence"/>
</dbReference>
<keyword evidence="5 8" id="KW-0812">Transmembrane</keyword>
<evidence type="ECO:0000256" key="8">
    <source>
        <dbReference type="SAM" id="Phobius"/>
    </source>
</evidence>
<evidence type="ECO:0000313" key="10">
    <source>
        <dbReference type="EMBL" id="KQL49009.1"/>
    </source>
</evidence>
<dbReference type="PANTHER" id="PTHR30294">
    <property type="entry name" value="MEMBRANE COMPONENT OF ABC TRANSPORTER YHHJ-RELATED"/>
    <property type="match status" value="1"/>
</dbReference>
<evidence type="ECO:0000256" key="5">
    <source>
        <dbReference type="ARBA" id="ARBA00022692"/>
    </source>
</evidence>
<feature type="transmembrane region" description="Helical" evidence="8">
    <location>
        <begin position="301"/>
        <end position="319"/>
    </location>
</feature>
<feature type="transmembrane region" description="Helical" evidence="8">
    <location>
        <begin position="363"/>
        <end position="383"/>
    </location>
</feature>
<dbReference type="PANTHER" id="PTHR30294:SF29">
    <property type="entry name" value="MULTIDRUG ABC TRANSPORTER PERMEASE YBHS-RELATED"/>
    <property type="match status" value="1"/>
</dbReference>